<dbReference type="GO" id="GO:0033194">
    <property type="term" value="P:response to hydroperoxide"/>
    <property type="evidence" value="ECO:0007669"/>
    <property type="project" value="TreeGrafter"/>
</dbReference>
<dbReference type="PATRIC" id="fig|206506.3.peg.2632"/>
<evidence type="ECO:0000313" key="2">
    <source>
        <dbReference type="EMBL" id="KKO71332.1"/>
    </source>
</evidence>
<evidence type="ECO:0000313" key="4">
    <source>
        <dbReference type="Proteomes" id="UP000078084"/>
    </source>
</evidence>
<dbReference type="EMBL" id="LBNE01000008">
    <property type="protein sequence ID" value="KKO71332.1"/>
    <property type="molecule type" value="Genomic_DNA"/>
</dbReference>
<protein>
    <recommendedName>
        <fullName evidence="1">UPF0246 protein AAV32_12365</fullName>
    </recommendedName>
</protein>
<dbReference type="HAMAP" id="MF_00652">
    <property type="entry name" value="UPF0246"/>
    <property type="match status" value="1"/>
</dbReference>
<proteinExistence type="inferred from homology"/>
<dbReference type="Proteomes" id="UP000292039">
    <property type="component" value="Unassembled WGS sequence"/>
</dbReference>
<evidence type="ECO:0000256" key="1">
    <source>
        <dbReference type="HAMAP-Rule" id="MF_00652"/>
    </source>
</evidence>
<sequence>MLFLLSPAKKLDYDSALPALPHTQPRFVPQSTELIQVLRQLSADDIAALMSLSPALAQLNHERYAQWEPRFTEADSRQAILAFNGDVYEGLDARTLAPKDLEWAQQHLAILSGLYGVLRPLDLMRPYRLEMGTRLETAKGKTLYAYWGAQIAQALREQLAESDGPVINLASEEYFKAVDQKALGAEIVQCVFQDWKNGVWKIISFHAKRARGLMARHAIEQRARSLDDLRTFNSEGYCYDASASSATKLVFRRRLED</sequence>
<keyword evidence="4" id="KW-1185">Reference proteome</keyword>
<reference evidence="2 4" key="1">
    <citation type="submission" date="2015-04" db="EMBL/GenBank/DDBJ databases">
        <title>Genome sequence of Kerstersia gyiorum CG1.</title>
        <authorList>
            <person name="Greninger A.L."/>
            <person name="Kozyreva V."/>
            <person name="Chaturvedi V."/>
        </authorList>
    </citation>
    <scope>NUCLEOTIDE SEQUENCE [LARGE SCALE GENOMIC DNA]</scope>
    <source>
        <strain evidence="2 4">CG1</strain>
    </source>
</reference>
<comment type="caution">
    <text evidence="2">The sequence shown here is derived from an EMBL/GenBank/DDBJ whole genome shotgun (WGS) entry which is preliminary data.</text>
</comment>
<dbReference type="STRING" id="206506.AAV32_12365"/>
<evidence type="ECO:0000313" key="5">
    <source>
        <dbReference type="Proteomes" id="UP000292039"/>
    </source>
</evidence>
<name>A0A171KR15_9BURK</name>
<organism evidence="2 4">
    <name type="scientific">Kerstersia gyiorum</name>
    <dbReference type="NCBI Taxonomy" id="206506"/>
    <lineage>
        <taxon>Bacteria</taxon>
        <taxon>Pseudomonadati</taxon>
        <taxon>Pseudomonadota</taxon>
        <taxon>Betaproteobacteria</taxon>
        <taxon>Burkholderiales</taxon>
        <taxon>Alcaligenaceae</taxon>
        <taxon>Kerstersia</taxon>
    </lineage>
</organism>
<dbReference type="NCBIfam" id="NF002542">
    <property type="entry name" value="PRK02101.1-3"/>
    <property type="match status" value="1"/>
</dbReference>
<dbReference type="InterPro" id="IPR005583">
    <property type="entry name" value="YaaA"/>
</dbReference>
<dbReference type="PANTHER" id="PTHR30283">
    <property type="entry name" value="PEROXIDE STRESS RESPONSE PROTEIN YAAA"/>
    <property type="match status" value="1"/>
</dbReference>
<dbReference type="GeneID" id="99726502"/>
<evidence type="ECO:0000313" key="3">
    <source>
        <dbReference type="EMBL" id="RZS70438.1"/>
    </source>
</evidence>
<gene>
    <name evidence="2" type="ORF">AAV32_12365</name>
    <name evidence="3" type="ORF">EV679_1845</name>
</gene>
<dbReference type="GO" id="GO:0005829">
    <property type="term" value="C:cytosol"/>
    <property type="evidence" value="ECO:0007669"/>
    <property type="project" value="TreeGrafter"/>
</dbReference>
<dbReference type="Pfam" id="PF03883">
    <property type="entry name" value="H2O2_YaaD"/>
    <property type="match status" value="1"/>
</dbReference>
<dbReference type="Proteomes" id="UP000078084">
    <property type="component" value="Unassembled WGS sequence"/>
</dbReference>
<reference evidence="3 5" key="2">
    <citation type="submission" date="2019-02" db="EMBL/GenBank/DDBJ databases">
        <title>Genomic Encyclopedia of Type Strains, Phase IV (KMG-IV): sequencing the most valuable type-strain genomes for metagenomic binning, comparative biology and taxonomic classification.</title>
        <authorList>
            <person name="Goeker M."/>
        </authorList>
    </citation>
    <scope>NUCLEOTIDE SEQUENCE [LARGE SCALE GENOMIC DNA]</scope>
    <source>
        <strain evidence="3 5">DSM 16618</strain>
    </source>
</reference>
<dbReference type="EMBL" id="SGWZ01000002">
    <property type="protein sequence ID" value="RZS70438.1"/>
    <property type="molecule type" value="Genomic_DNA"/>
</dbReference>
<dbReference type="AlphaFoldDB" id="A0A171KR15"/>
<dbReference type="RefSeq" id="WP_068372507.1">
    <property type="nucleotide sequence ID" value="NZ_CBCSEB010000001.1"/>
</dbReference>
<comment type="similarity">
    <text evidence="1">Belongs to the UPF0246 family.</text>
</comment>
<dbReference type="PANTHER" id="PTHR30283:SF4">
    <property type="entry name" value="PEROXIDE STRESS RESISTANCE PROTEIN YAAA"/>
    <property type="match status" value="1"/>
</dbReference>
<accession>A0A171KR15</accession>